<evidence type="ECO:0000313" key="2">
    <source>
        <dbReference type="EMBL" id="GAT27973.1"/>
    </source>
</evidence>
<dbReference type="Proteomes" id="UP000075230">
    <property type="component" value="Unassembled WGS sequence"/>
</dbReference>
<protein>
    <submittedName>
        <fullName evidence="2">Similar to An04g06300</fullName>
    </submittedName>
</protein>
<sequence>MDSPSPQGPSAQNSPKPDQAKLTHRPANHDKHGADLPMTMSASVVLTSLPRDAHQALADAEAVDTGKGK</sequence>
<proteinExistence type="predicted"/>
<evidence type="ECO:0000256" key="1">
    <source>
        <dbReference type="SAM" id="MobiDB-lite"/>
    </source>
</evidence>
<dbReference type="VEuPathDB" id="FungiDB:ASPFODRAFT_57314"/>
<comment type="caution">
    <text evidence="2">The sequence shown here is derived from an EMBL/GenBank/DDBJ whole genome shotgun (WGS) entry which is preliminary data.</text>
</comment>
<feature type="region of interest" description="Disordered" evidence="1">
    <location>
        <begin position="1"/>
        <end position="36"/>
    </location>
</feature>
<name>A0A146FSI2_ASPKA</name>
<organism evidence="2 3">
    <name type="scientific">Aspergillus kawachii</name>
    <name type="common">White koji mold</name>
    <name type="synonym">Aspergillus awamori var. kawachi</name>
    <dbReference type="NCBI Taxonomy" id="1069201"/>
    <lineage>
        <taxon>Eukaryota</taxon>
        <taxon>Fungi</taxon>
        <taxon>Dikarya</taxon>
        <taxon>Ascomycota</taxon>
        <taxon>Pezizomycotina</taxon>
        <taxon>Eurotiomycetes</taxon>
        <taxon>Eurotiomycetidae</taxon>
        <taxon>Eurotiales</taxon>
        <taxon>Aspergillaceae</taxon>
        <taxon>Aspergillus</taxon>
        <taxon>Aspergillus subgen. Circumdati</taxon>
    </lineage>
</organism>
<accession>A0A146FSI2</accession>
<gene>
    <name evidence="2" type="ORF">RIB2604_02500480</name>
</gene>
<dbReference type="AlphaFoldDB" id="A0A146FSI2"/>
<feature type="compositionally biased region" description="Polar residues" evidence="1">
    <location>
        <begin position="1"/>
        <end position="16"/>
    </location>
</feature>
<dbReference type="EMBL" id="BCWF01000024">
    <property type="protein sequence ID" value="GAT27973.1"/>
    <property type="molecule type" value="Genomic_DNA"/>
</dbReference>
<reference evidence="2 3" key="1">
    <citation type="journal article" date="2016" name="DNA Res.">
        <title>Genome sequence of Aspergillus luchuensis NBRC 4314.</title>
        <authorList>
            <person name="Yamada O."/>
            <person name="Machida M."/>
            <person name="Hosoyama A."/>
            <person name="Goto M."/>
            <person name="Takahashi T."/>
            <person name="Futagami T."/>
            <person name="Yamagata Y."/>
            <person name="Takeuchi M."/>
            <person name="Kobayashi T."/>
            <person name="Koike H."/>
            <person name="Abe K."/>
            <person name="Asai K."/>
            <person name="Arita M."/>
            <person name="Fujita N."/>
            <person name="Fukuda K."/>
            <person name="Higa K."/>
            <person name="Horikawa H."/>
            <person name="Ishikawa T."/>
            <person name="Jinno K."/>
            <person name="Kato Y."/>
            <person name="Kirimura K."/>
            <person name="Mizutani O."/>
            <person name="Nakasone K."/>
            <person name="Sano M."/>
            <person name="Shiraishi Y."/>
            <person name="Tsukahara M."/>
            <person name="Gomi K."/>
        </authorList>
    </citation>
    <scope>NUCLEOTIDE SEQUENCE [LARGE SCALE GENOMIC DNA]</scope>
    <source>
        <strain evidence="2 3">RIB 2604</strain>
    </source>
</reference>
<reference evidence="3" key="2">
    <citation type="submission" date="2016-02" db="EMBL/GenBank/DDBJ databases">
        <title>Genome sequencing of Aspergillus luchuensis NBRC 4314.</title>
        <authorList>
            <person name="Yamada O."/>
        </authorList>
    </citation>
    <scope>NUCLEOTIDE SEQUENCE [LARGE SCALE GENOMIC DNA]</scope>
    <source>
        <strain evidence="3">RIB 2604</strain>
    </source>
</reference>
<evidence type="ECO:0000313" key="3">
    <source>
        <dbReference type="Proteomes" id="UP000075230"/>
    </source>
</evidence>